<dbReference type="Pfam" id="PF12229">
    <property type="entry name" value="PG_binding_4"/>
    <property type="match status" value="1"/>
</dbReference>
<evidence type="ECO:0000256" key="1">
    <source>
        <dbReference type="SAM" id="MobiDB-lite"/>
    </source>
</evidence>
<organism evidence="4">
    <name type="scientific">freshwater metagenome</name>
    <dbReference type="NCBI Taxonomy" id="449393"/>
    <lineage>
        <taxon>unclassified sequences</taxon>
        <taxon>metagenomes</taxon>
        <taxon>ecological metagenomes</taxon>
    </lineage>
</organism>
<gene>
    <name evidence="4" type="ORF">UFOPK3204_00026</name>
</gene>
<dbReference type="InterPro" id="IPR007391">
    <property type="entry name" value="Vancomycin_resist_VanW"/>
</dbReference>
<keyword evidence="2" id="KW-1133">Transmembrane helix</keyword>
<evidence type="ECO:0000256" key="2">
    <source>
        <dbReference type="SAM" id="Phobius"/>
    </source>
</evidence>
<dbReference type="Pfam" id="PF04294">
    <property type="entry name" value="VanW"/>
    <property type="match status" value="1"/>
</dbReference>
<feature type="transmembrane region" description="Helical" evidence="2">
    <location>
        <begin position="17"/>
        <end position="39"/>
    </location>
</feature>
<feature type="domain" description="YoaR-like putative peptidoglycan binding" evidence="3">
    <location>
        <begin position="88"/>
        <end position="184"/>
    </location>
</feature>
<dbReference type="EMBL" id="CAFABK010000001">
    <property type="protein sequence ID" value="CAB4818918.1"/>
    <property type="molecule type" value="Genomic_DNA"/>
</dbReference>
<name>A0A6J6ZII4_9ZZZZ</name>
<dbReference type="InterPro" id="IPR052913">
    <property type="entry name" value="Glycopeptide_resist_protein"/>
</dbReference>
<accession>A0A6J6ZII4</accession>
<proteinExistence type="predicted"/>
<feature type="region of interest" description="Disordered" evidence="1">
    <location>
        <begin position="560"/>
        <end position="604"/>
    </location>
</feature>
<evidence type="ECO:0000259" key="3">
    <source>
        <dbReference type="Pfam" id="PF12229"/>
    </source>
</evidence>
<dbReference type="InterPro" id="IPR022029">
    <property type="entry name" value="YoaR-like_PG-bd"/>
</dbReference>
<keyword evidence="2" id="KW-0472">Membrane</keyword>
<keyword evidence="2" id="KW-0812">Transmembrane</keyword>
<dbReference type="PANTHER" id="PTHR35788">
    <property type="entry name" value="EXPORTED PROTEIN-RELATED"/>
    <property type="match status" value="1"/>
</dbReference>
<reference evidence="4" key="1">
    <citation type="submission" date="2020-05" db="EMBL/GenBank/DDBJ databases">
        <authorList>
            <person name="Chiriac C."/>
            <person name="Salcher M."/>
            <person name="Ghai R."/>
            <person name="Kavagutti S V."/>
        </authorList>
    </citation>
    <scope>NUCLEOTIDE SEQUENCE</scope>
</reference>
<protein>
    <submittedName>
        <fullName evidence="4">Unannotated protein</fullName>
    </submittedName>
</protein>
<dbReference type="PANTHER" id="PTHR35788:SF1">
    <property type="entry name" value="EXPORTED PROTEIN"/>
    <property type="match status" value="1"/>
</dbReference>
<dbReference type="AlphaFoldDB" id="A0A6J6ZII4"/>
<sequence>MAEHERQASAWQASRRALFIIMGTVVAVAALYLGAIVLAGDGFRSGTTVGGVDISGLSNPEAIDKLNSTIGAVARKPLRVRTVDHLFVIDPQAAGLKFDAEATIAQATGRTWNPITLISDFMTQRELEPITSIDQSALDDQLAGVATAIDQPAVEPTLIMIQRKPVLTPGVDGLALDQTATGDAMKVAFMQKREPITAVLADVPPAVSEAVALQAKALARTAIANPVNVTAGVITATIDSADIADALTFTQEGGQLVPILDGAILHKSIAGDLEAVETPGRDATFEIVRRQPVVVPSQVGAGISDDELALQVATVIGNQPPDRSVSVSMGTRDPMLTTEQAQQLGITQKISSFTQQFPYAAYRVQNIGEAARRIDGTLLMPGETFSMNDTIKERTVANGYTVGFVIGAGGVFAEELGGGVSAATTTMWTAAFFAGMERTFTQAHSIYISRYQNGLEATVAWGSFDMKFTNDTPNAVFITTKMTNTSMNATFWGTPTYDEVKAEFGPRHDIRPYPTIYDKSKKCLGQGGMEGFIIDVDRVFYKDGAEVNRETITTNYRASPKVICGKNPDKDPAKPIKPSKPGATPSVSPSPAPSGDQAAPAPQS</sequence>
<evidence type="ECO:0000313" key="4">
    <source>
        <dbReference type="EMBL" id="CAB4818918.1"/>
    </source>
</evidence>